<dbReference type="GO" id="GO:0008237">
    <property type="term" value="F:metallopeptidase activity"/>
    <property type="evidence" value="ECO:0007669"/>
    <property type="project" value="InterPro"/>
</dbReference>
<protein>
    <recommendedName>
        <fullName evidence="1">EcxA zinc-binding domain-containing protein</fullName>
    </recommendedName>
</protein>
<dbReference type="InterPro" id="IPR032534">
    <property type="entry name" value="EcxA_zinc-bd"/>
</dbReference>
<feature type="domain" description="EcxA zinc-binding" evidence="1">
    <location>
        <begin position="68"/>
        <end position="369"/>
    </location>
</feature>
<dbReference type="SUPFAM" id="SSF55486">
    <property type="entry name" value="Metalloproteases ('zincins'), catalytic domain"/>
    <property type="match status" value="1"/>
</dbReference>
<dbReference type="PANTHER" id="PTHR38478">
    <property type="entry name" value="PEPTIDASE M1A AND M12B"/>
    <property type="match status" value="1"/>
</dbReference>
<organism evidence="2 3">
    <name type="scientific">Mangrovivirga cuniculi</name>
    <dbReference type="NCBI Taxonomy" id="2715131"/>
    <lineage>
        <taxon>Bacteria</taxon>
        <taxon>Pseudomonadati</taxon>
        <taxon>Bacteroidota</taxon>
        <taxon>Cytophagia</taxon>
        <taxon>Cytophagales</taxon>
        <taxon>Mangrovivirgaceae</taxon>
        <taxon>Mangrovivirga</taxon>
    </lineage>
</organism>
<dbReference type="PANTHER" id="PTHR38478:SF1">
    <property type="entry name" value="ZINC DEPENDENT METALLOPROTEASE DOMAIN LIPOPROTEIN"/>
    <property type="match status" value="1"/>
</dbReference>
<gene>
    <name evidence="2" type="ORF">DCC35_01325</name>
</gene>
<proteinExistence type="predicted"/>
<dbReference type="InterPro" id="IPR024079">
    <property type="entry name" value="MetalloPept_cat_dom_sf"/>
</dbReference>
<dbReference type="KEGG" id="fpf:DCC35_01325"/>
<dbReference type="Pfam" id="PF16313">
    <property type="entry name" value="DUF4953"/>
    <property type="match status" value="1"/>
</dbReference>
<reference evidence="2 3" key="1">
    <citation type="submission" date="2018-04" db="EMBL/GenBank/DDBJ databases">
        <title>Complete genome uncultured novel isolate.</title>
        <authorList>
            <person name="Merlino G."/>
        </authorList>
    </citation>
    <scope>NUCLEOTIDE SEQUENCE [LARGE SCALE GENOMIC DNA]</scope>
    <source>
        <strain evidence="3">R1DC9</strain>
    </source>
</reference>
<evidence type="ECO:0000313" key="3">
    <source>
        <dbReference type="Proteomes" id="UP000298616"/>
    </source>
</evidence>
<sequence>MDSRYNVIQWVHRSTRGWSYGVQVIDPRTGEIVKGMVTLGSLRVRQDFLIAQALVPAYGLNPNTAPHMALALARIRQLSAHEVGHTLGLAHNYAASSYGRESVMDYPHPYVYEGADGQLNFDSAYDVGIGEWDKVAINFGYGAHSEEERKEVINEAVEKGVYFLSDQDARPIYGAHPETHLWDNGLRPDEELQRVLKIRKIALDKFGTDNLPEGRSYSDLEEMLAPLYFYHRYQLEAAVKLIGGVDYRYNVKGEGELINEPVSPEIQNEALSAILETISLENLQLSDRILSVIPPKSFGDRKGRESLMGKTDPVLDPVGIAETASSFTFDALLNPQRINRLAIQSSRNDKLISVKDVFSRISNQIDNEIGNSELGDQIMHTVKNQFMRRIIALKENPISSVSVKAECLVFLEALKELLDNSDSPEDQLLSNYIKQYLDGDLKSIPVSPPKIPDGSPIGSGYKCY</sequence>
<dbReference type="AlphaFoldDB" id="A0A4D7K267"/>
<dbReference type="EMBL" id="CP028923">
    <property type="protein sequence ID" value="QCK13488.1"/>
    <property type="molecule type" value="Genomic_DNA"/>
</dbReference>
<dbReference type="Proteomes" id="UP000298616">
    <property type="component" value="Chromosome"/>
</dbReference>
<keyword evidence="3" id="KW-1185">Reference proteome</keyword>
<name>A0A4D7K267_9BACT</name>
<dbReference type="Gene3D" id="3.40.390.10">
    <property type="entry name" value="Collagenase (Catalytic Domain)"/>
    <property type="match status" value="1"/>
</dbReference>
<evidence type="ECO:0000313" key="2">
    <source>
        <dbReference type="EMBL" id="QCK13488.1"/>
    </source>
</evidence>
<accession>A0A4D7K267</accession>
<evidence type="ECO:0000259" key="1">
    <source>
        <dbReference type="Pfam" id="PF16313"/>
    </source>
</evidence>